<dbReference type="RefSeq" id="WP_176534606.1">
    <property type="nucleotide sequence ID" value="NZ_CP088022.1"/>
</dbReference>
<keyword evidence="1" id="KW-0732">Signal</keyword>
<accession>A0A974AEA8</accession>
<dbReference type="PROSITE" id="PS51257">
    <property type="entry name" value="PROKAR_LIPOPROTEIN"/>
    <property type="match status" value="1"/>
</dbReference>
<evidence type="ECO:0000256" key="1">
    <source>
        <dbReference type="SAM" id="SignalP"/>
    </source>
</evidence>
<evidence type="ECO:0000313" key="2">
    <source>
        <dbReference type="EMBL" id="NVL11727.1"/>
    </source>
</evidence>
<dbReference type="EMBL" id="JABWSX010000001">
    <property type="protein sequence ID" value="NVL11727.1"/>
    <property type="molecule type" value="Genomic_DNA"/>
</dbReference>
<feature type="signal peptide" evidence="1">
    <location>
        <begin position="1"/>
        <end position="19"/>
    </location>
</feature>
<reference evidence="2" key="1">
    <citation type="submission" date="2020-06" db="EMBL/GenBank/DDBJ databases">
        <title>Whole Genome Sequence of Bradyrhizobium sp. Strain 66S1MB.</title>
        <authorList>
            <person name="Bromfield E."/>
            <person name="Cloutier S."/>
        </authorList>
    </citation>
    <scope>NUCLEOTIDE SEQUENCE</scope>
    <source>
        <strain evidence="2">66S1MB</strain>
    </source>
</reference>
<feature type="chain" id="PRO_5037248144" evidence="1">
    <location>
        <begin position="20"/>
        <end position="192"/>
    </location>
</feature>
<gene>
    <name evidence="2" type="ORF">HU230_39965</name>
</gene>
<organism evidence="2">
    <name type="scientific">Bradyrhizobium quebecense</name>
    <dbReference type="NCBI Taxonomy" id="2748629"/>
    <lineage>
        <taxon>Bacteria</taxon>
        <taxon>Pseudomonadati</taxon>
        <taxon>Pseudomonadota</taxon>
        <taxon>Alphaproteobacteria</taxon>
        <taxon>Hyphomicrobiales</taxon>
        <taxon>Nitrobacteraceae</taxon>
        <taxon>Bradyrhizobium</taxon>
    </lineage>
</organism>
<protein>
    <submittedName>
        <fullName evidence="2">Uncharacterized protein</fullName>
    </submittedName>
</protein>
<name>A0A974AEA8_9BRAD</name>
<proteinExistence type="predicted"/>
<sequence>MRLISAILLLALYACSAGAEEISFYQRETDSWWSVFGGADAETGQATCYGRANKKDGSFIQIHRSLVDGEIWAIIHNTAWEIEGQDRGQLRWNFFGAKGALVNGADFEFVVKDKNTILVLQIEPKRFSDAIWNTRYFTLVMPGNLQNLSASFESKGSTMLAPLAECVKQNERKYKNFKPSLEKVPDAIKKQL</sequence>
<comment type="caution">
    <text evidence="2">The sequence shown here is derived from an EMBL/GenBank/DDBJ whole genome shotgun (WGS) entry which is preliminary data.</text>
</comment>
<dbReference type="AlphaFoldDB" id="A0A974AEA8"/>